<name>A0A7E4UPF1_PANRE</name>
<proteinExistence type="predicted"/>
<keyword evidence="2" id="KW-1185">Reference proteome</keyword>
<accession>A0A7E4UPF1</accession>
<organism evidence="2 3">
    <name type="scientific">Panagrellus redivivus</name>
    <name type="common">Microworm</name>
    <dbReference type="NCBI Taxonomy" id="6233"/>
    <lineage>
        <taxon>Eukaryota</taxon>
        <taxon>Metazoa</taxon>
        <taxon>Ecdysozoa</taxon>
        <taxon>Nematoda</taxon>
        <taxon>Chromadorea</taxon>
        <taxon>Rhabditida</taxon>
        <taxon>Tylenchina</taxon>
        <taxon>Panagrolaimomorpha</taxon>
        <taxon>Panagrolaimoidea</taxon>
        <taxon>Panagrolaimidae</taxon>
        <taxon>Panagrellus</taxon>
    </lineage>
</organism>
<evidence type="ECO:0000313" key="3">
    <source>
        <dbReference type="WBParaSite" id="Pan_g1088.t2"/>
    </source>
</evidence>
<feature type="transmembrane region" description="Helical" evidence="1">
    <location>
        <begin position="67"/>
        <end position="89"/>
    </location>
</feature>
<feature type="transmembrane region" description="Helical" evidence="1">
    <location>
        <begin position="218"/>
        <end position="242"/>
    </location>
</feature>
<dbReference type="AlphaFoldDB" id="A0A7E4UPF1"/>
<reference evidence="3" key="2">
    <citation type="submission" date="2020-10" db="UniProtKB">
        <authorList>
            <consortium name="WormBaseParasite"/>
        </authorList>
    </citation>
    <scope>IDENTIFICATION</scope>
</reference>
<feature type="transmembrane region" description="Helical" evidence="1">
    <location>
        <begin position="143"/>
        <end position="165"/>
    </location>
</feature>
<sequence>MWSLKTAHIIFLFREFCKPSPINTSYFHLLTVGFLLDFPACICWGIGQFTSLEEVSLITEIYSIEQWHNMFLVGVMDVIIALNRFTAIAMPRHFELIWRPLNVVFCLLLVLILPFIFDFMSLFDLDCLLHMFAKPRCSGFMKAFYFKAIIVNVAFGLLASILAFAGIRKYKSMTSNTVNRSLERRFLDQTLTGAVLIVLYYSAYVYFLFQEVTNENYIIVDTIVTVCYIVQHYVPMFMLFFISLKLRRRFCNFYHICPFRKSQTQPKSTAFSKVTPTIH</sequence>
<feature type="transmembrane region" description="Helical" evidence="1">
    <location>
        <begin position="26"/>
        <end position="47"/>
    </location>
</feature>
<protein>
    <submittedName>
        <fullName evidence="3">Serpentine Receptor, class T</fullName>
    </submittedName>
</protein>
<keyword evidence="1" id="KW-0472">Membrane</keyword>
<feature type="transmembrane region" description="Helical" evidence="1">
    <location>
        <begin position="186"/>
        <end position="206"/>
    </location>
</feature>
<dbReference type="Proteomes" id="UP000492821">
    <property type="component" value="Unassembled WGS sequence"/>
</dbReference>
<keyword evidence="1" id="KW-1133">Transmembrane helix</keyword>
<evidence type="ECO:0000256" key="1">
    <source>
        <dbReference type="SAM" id="Phobius"/>
    </source>
</evidence>
<reference evidence="2" key="1">
    <citation type="journal article" date="2013" name="Genetics">
        <title>The draft genome and transcriptome of Panagrellus redivivus are shaped by the harsh demands of a free-living lifestyle.</title>
        <authorList>
            <person name="Srinivasan J."/>
            <person name="Dillman A.R."/>
            <person name="Macchietto M.G."/>
            <person name="Heikkinen L."/>
            <person name="Lakso M."/>
            <person name="Fracchia K.M."/>
            <person name="Antoshechkin I."/>
            <person name="Mortazavi A."/>
            <person name="Wong G."/>
            <person name="Sternberg P.W."/>
        </authorList>
    </citation>
    <scope>NUCLEOTIDE SEQUENCE [LARGE SCALE GENOMIC DNA]</scope>
    <source>
        <strain evidence="2">MT8872</strain>
    </source>
</reference>
<dbReference type="WBParaSite" id="Pan_g1088.t2">
    <property type="protein sequence ID" value="Pan_g1088.t2"/>
    <property type="gene ID" value="Pan_g1088"/>
</dbReference>
<evidence type="ECO:0000313" key="2">
    <source>
        <dbReference type="Proteomes" id="UP000492821"/>
    </source>
</evidence>
<feature type="transmembrane region" description="Helical" evidence="1">
    <location>
        <begin position="101"/>
        <end position="123"/>
    </location>
</feature>
<keyword evidence="1" id="KW-0812">Transmembrane</keyword>